<dbReference type="InParanoid" id="A0A2T3AFX6"/>
<feature type="region of interest" description="Disordered" evidence="1">
    <location>
        <begin position="653"/>
        <end position="679"/>
    </location>
</feature>
<sequence>MAPTDPSDEVAAIKAAMWAELGAARLDNLPMEDNPRGRGVPAHAPGFGPKRAKPVNSRWQQAIESGDFDDDDAAMVSNMDSMLDGQLARSRRVGMTQTGGQNIESVFSKSMIARDHNGHIPPRARPRGQGRGGPRGHPNRRGLYAGDGPIDINAMLASKESPQHSPVVSHRHHVAIRNRDNGPLLKSAHSPFAASATTVSQTLAQAKSSTIVNAAPIYSQQSVAPRTATRLSNSTGIPAQTAAEAGLTIIEPGFQPTPPSPLISGEDYLLGSFANEAEEIDPKNMPCDGQSGLLVPLSDGDTVVFKVAVVVESRTFEDRGKHAATLHLIKGFNASDSMIVLLVEDLIGANIKHFVSDCASCMTVDSHQGALMLMFLVEEHTNVYHTISFGNYAKCKAFILALQDLQSQIRRLPQSTMLSTKIGSALATPSDESKIKTKQPEQPEPKFCVDATKEILTEENFAQATSQSDQPEPKPSVFGTKETVIEESFSRSIPSFQNDQLLNIFQLDATGSVAKKTIFQSAFNSIVASQTLPAVETVIATKEAESRATHSIEVPQELHDWMMKGVNYMYSTAPQTLSADMVSDMVRTACTAVMMNCGLKNPQSGVKECAKAAQNLDRLAYGNEVSVNLDGDYGFASHPRVRKQTKNMVMALSSPSCSSGALKTQNETRPANRDEKKPRYDLEELVGLRDQPVEPPSWLPNFHAVMPKKSGRKTGCPARIETGNTTLPTDNPTSTFKKPVASTATERAEAIQFAGRLAWQVHGHKKQPSTGTAKAAPEATAAVDRININMNHVVDMQFRSKPESNTTSTVFDSDAKGIIFCESTMESASRVASPPFKVGSTDPNDSGTAVQFMQTQTADVTSPKRGLLNSRHNLQNTTRPSEPQQRISQIDEAFGRLNL</sequence>
<proteinExistence type="predicted"/>
<feature type="region of interest" description="Disordered" evidence="1">
    <location>
        <begin position="115"/>
        <end position="143"/>
    </location>
</feature>
<evidence type="ECO:0000256" key="1">
    <source>
        <dbReference type="SAM" id="MobiDB-lite"/>
    </source>
</evidence>
<feature type="region of interest" description="Disordered" evidence="1">
    <location>
        <begin position="423"/>
        <end position="443"/>
    </location>
</feature>
<dbReference type="Proteomes" id="UP000241462">
    <property type="component" value="Unassembled WGS sequence"/>
</dbReference>
<dbReference type="OrthoDB" id="5231042at2759"/>
<evidence type="ECO:0000313" key="2">
    <source>
        <dbReference type="EMBL" id="PSR97075.1"/>
    </source>
</evidence>
<dbReference type="STRING" id="2025994.A0A2T3AFX6"/>
<accession>A0A2T3AFX6</accession>
<dbReference type="AlphaFoldDB" id="A0A2T3AFX6"/>
<protein>
    <submittedName>
        <fullName evidence="2">Uncharacterized protein</fullName>
    </submittedName>
</protein>
<keyword evidence="3" id="KW-1185">Reference proteome</keyword>
<gene>
    <name evidence="2" type="ORF">BD289DRAFT_451191</name>
</gene>
<evidence type="ECO:0000313" key="3">
    <source>
        <dbReference type="Proteomes" id="UP000241462"/>
    </source>
</evidence>
<dbReference type="EMBL" id="KZ678395">
    <property type="protein sequence ID" value="PSR97075.1"/>
    <property type="molecule type" value="Genomic_DNA"/>
</dbReference>
<reference evidence="2 3" key="1">
    <citation type="journal article" date="2018" name="Mycol. Prog.">
        <title>Coniella lustricola, a new species from submerged detritus.</title>
        <authorList>
            <person name="Raudabaugh D.B."/>
            <person name="Iturriaga T."/>
            <person name="Carver A."/>
            <person name="Mondo S."/>
            <person name="Pangilinan J."/>
            <person name="Lipzen A."/>
            <person name="He G."/>
            <person name="Amirebrahimi M."/>
            <person name="Grigoriev I.V."/>
            <person name="Miller A.N."/>
        </authorList>
    </citation>
    <scope>NUCLEOTIDE SEQUENCE [LARGE SCALE GENOMIC DNA]</scope>
    <source>
        <strain evidence="2 3">B22-T-1</strain>
    </source>
</reference>
<name>A0A2T3AFX6_9PEZI</name>
<organism evidence="2 3">
    <name type="scientific">Coniella lustricola</name>
    <dbReference type="NCBI Taxonomy" id="2025994"/>
    <lineage>
        <taxon>Eukaryota</taxon>
        <taxon>Fungi</taxon>
        <taxon>Dikarya</taxon>
        <taxon>Ascomycota</taxon>
        <taxon>Pezizomycotina</taxon>
        <taxon>Sordariomycetes</taxon>
        <taxon>Sordariomycetidae</taxon>
        <taxon>Diaporthales</taxon>
        <taxon>Schizoparmaceae</taxon>
        <taxon>Coniella</taxon>
    </lineage>
</organism>
<feature type="compositionally biased region" description="Basic and acidic residues" evidence="1">
    <location>
        <begin position="431"/>
        <end position="443"/>
    </location>
</feature>
<feature type="compositionally biased region" description="Polar residues" evidence="1">
    <location>
        <begin position="653"/>
        <end position="669"/>
    </location>
</feature>
<feature type="compositionally biased region" description="Basic and acidic residues" evidence="1">
    <location>
        <begin position="670"/>
        <end position="679"/>
    </location>
</feature>